<keyword evidence="4" id="KW-0812">Transmembrane</keyword>
<dbReference type="Proteomes" id="UP000034832">
    <property type="component" value="Unassembled WGS sequence"/>
</dbReference>
<dbReference type="SMART" id="SM00304">
    <property type="entry name" value="HAMP"/>
    <property type="match status" value="1"/>
</dbReference>
<dbReference type="RefSeq" id="WP_046828689.1">
    <property type="nucleotide sequence ID" value="NZ_LBIA02000001.1"/>
</dbReference>
<dbReference type="AlphaFoldDB" id="A0A4U6BKK3"/>
<keyword evidence="4" id="KW-0472">Membrane</keyword>
<comment type="similarity">
    <text evidence="2">Belongs to the methyl-accepting chemotaxis (MCP) protein family.</text>
</comment>
<keyword evidence="8" id="KW-1185">Reference proteome</keyword>
<dbReference type="SUPFAM" id="SSF58104">
    <property type="entry name" value="Methyl-accepting chemotaxis protein (MCP) signaling domain"/>
    <property type="match status" value="1"/>
</dbReference>
<dbReference type="GO" id="GO:0007165">
    <property type="term" value="P:signal transduction"/>
    <property type="evidence" value="ECO:0007669"/>
    <property type="project" value="UniProtKB-KW"/>
</dbReference>
<dbReference type="GO" id="GO:0016020">
    <property type="term" value="C:membrane"/>
    <property type="evidence" value="ECO:0007669"/>
    <property type="project" value="InterPro"/>
</dbReference>
<dbReference type="PANTHER" id="PTHR32089">
    <property type="entry name" value="METHYL-ACCEPTING CHEMOTAXIS PROTEIN MCPB"/>
    <property type="match status" value="1"/>
</dbReference>
<keyword evidence="4" id="KW-1133">Transmembrane helix</keyword>
<dbReference type="STRING" id="211460.YH63_14675"/>
<dbReference type="Gene3D" id="1.10.287.950">
    <property type="entry name" value="Methyl-accepting chemotaxis protein"/>
    <property type="match status" value="1"/>
</dbReference>
<evidence type="ECO:0000256" key="4">
    <source>
        <dbReference type="SAM" id="Phobius"/>
    </source>
</evidence>
<dbReference type="Pfam" id="PF00015">
    <property type="entry name" value="MCPsignal"/>
    <property type="match status" value="1"/>
</dbReference>
<evidence type="ECO:0000313" key="8">
    <source>
        <dbReference type="Proteomes" id="UP000034832"/>
    </source>
</evidence>
<sequence length="556" mass="59504">MRASLATKLSSMVAVGLAAITGASLWLADASIESERQAVSRQAEFKQLGDDLAAGSDLLTNEARRYTIFGEKKHHDAYWREVNQTKTRDRVVQRLTQLGAPKAELDLIEKAKANSDALIKIEEAAMAAVQKGDLEQARKLMFDANYDRNKAVIVQPLDEFQTKMNTRARLETESAQSRARWMGFIAQVMTILSAVTFIAILYFVFSRRVVAPLTQLGAVVTRLAEQDYKAEVPNIDRQDEIGDMARAVQVFKQNGIERERLEAEQRNERSAKERRAAQMERLTLEFETKVGNLVQLLSTASSDMQMTAQSMSATAEETNQQSTAVASAAETASLNVESVAAAAEELSSSIGEISRQVTQSATIANTAVADAKRTDQTVQALAEGAQKIGEVVTLIQTIASQTNLLALNATIEAARAGDAGRGFAVVATEVKSLATQTAQATEEISALVNQIQIATRDAVAAVQGIGTTIDDISKISAAIAAAVEEQSVATKEIAQNVQRASAGTAEVTANIGGVRQAATDTGSAAEKVLGAAGRLSQQSNELQSEVRVFLGSVKAA</sequence>
<dbReference type="OrthoDB" id="3289104at2"/>
<dbReference type="PRINTS" id="PR00260">
    <property type="entry name" value="CHEMTRNSDUCR"/>
</dbReference>
<dbReference type="InterPro" id="IPR004089">
    <property type="entry name" value="MCPsignal_dom"/>
</dbReference>
<dbReference type="GO" id="GO:0004888">
    <property type="term" value="F:transmembrane signaling receptor activity"/>
    <property type="evidence" value="ECO:0007669"/>
    <property type="project" value="InterPro"/>
</dbReference>
<evidence type="ECO:0000256" key="2">
    <source>
        <dbReference type="ARBA" id="ARBA00029447"/>
    </source>
</evidence>
<name>A0A4U6BKK3_9BRAD</name>
<feature type="transmembrane region" description="Helical" evidence="4">
    <location>
        <begin position="181"/>
        <end position="205"/>
    </location>
</feature>
<comment type="caution">
    <text evidence="7">The sequence shown here is derived from an EMBL/GenBank/DDBJ whole genome shotgun (WGS) entry which is preliminary data.</text>
</comment>
<evidence type="ECO:0000259" key="5">
    <source>
        <dbReference type="PROSITE" id="PS50111"/>
    </source>
</evidence>
<reference evidence="7" key="1">
    <citation type="submission" date="2019-04" db="EMBL/GenBank/DDBJ databases">
        <title>Whole genome sequencing of cave bacteria.</title>
        <authorList>
            <person name="Gan H.M."/>
            <person name="Barton H."/>
            <person name="Savka M.A."/>
        </authorList>
    </citation>
    <scope>NUCLEOTIDE SEQUENCE [LARGE SCALE GENOMIC DNA]</scope>
    <source>
        <strain evidence="7">LC387</strain>
    </source>
</reference>
<dbReference type="Pfam" id="PF00672">
    <property type="entry name" value="HAMP"/>
    <property type="match status" value="1"/>
</dbReference>
<dbReference type="GO" id="GO:0006935">
    <property type="term" value="P:chemotaxis"/>
    <property type="evidence" value="ECO:0007669"/>
    <property type="project" value="InterPro"/>
</dbReference>
<keyword evidence="1 3" id="KW-0807">Transducer</keyword>
<organism evidence="7 8">
    <name type="scientific">Afipia massiliensis</name>
    <dbReference type="NCBI Taxonomy" id="211460"/>
    <lineage>
        <taxon>Bacteria</taxon>
        <taxon>Pseudomonadati</taxon>
        <taxon>Pseudomonadota</taxon>
        <taxon>Alphaproteobacteria</taxon>
        <taxon>Hyphomicrobiales</taxon>
        <taxon>Nitrobacteraceae</taxon>
        <taxon>Afipia</taxon>
    </lineage>
</organism>
<evidence type="ECO:0000256" key="3">
    <source>
        <dbReference type="PROSITE-ProRule" id="PRU00284"/>
    </source>
</evidence>
<dbReference type="InterPro" id="IPR003660">
    <property type="entry name" value="HAMP_dom"/>
</dbReference>
<dbReference type="InterPro" id="IPR004090">
    <property type="entry name" value="Chemotax_Me-accpt_rcpt"/>
</dbReference>
<evidence type="ECO:0000259" key="6">
    <source>
        <dbReference type="PROSITE" id="PS50885"/>
    </source>
</evidence>
<gene>
    <name evidence="7" type="ORF">YH63_004210</name>
</gene>
<dbReference type="SMART" id="SM00283">
    <property type="entry name" value="MA"/>
    <property type="match status" value="1"/>
</dbReference>
<protein>
    <submittedName>
        <fullName evidence="7">HAMP domain-containing protein</fullName>
    </submittedName>
</protein>
<dbReference type="EMBL" id="LBIA02000001">
    <property type="protein sequence ID" value="TKT70677.1"/>
    <property type="molecule type" value="Genomic_DNA"/>
</dbReference>
<dbReference type="Gene3D" id="6.10.340.10">
    <property type="match status" value="1"/>
</dbReference>
<evidence type="ECO:0000313" key="7">
    <source>
        <dbReference type="EMBL" id="TKT70677.1"/>
    </source>
</evidence>
<dbReference type="CDD" id="cd06225">
    <property type="entry name" value="HAMP"/>
    <property type="match status" value="1"/>
</dbReference>
<feature type="domain" description="Methyl-accepting transducer" evidence="5">
    <location>
        <begin position="300"/>
        <end position="536"/>
    </location>
</feature>
<accession>A0A4U6BKK3</accession>
<dbReference type="PROSITE" id="PS50885">
    <property type="entry name" value="HAMP"/>
    <property type="match status" value="1"/>
</dbReference>
<dbReference type="PROSITE" id="PS50111">
    <property type="entry name" value="CHEMOTAXIS_TRANSDUC_2"/>
    <property type="match status" value="1"/>
</dbReference>
<feature type="domain" description="HAMP" evidence="6">
    <location>
        <begin position="207"/>
        <end position="260"/>
    </location>
</feature>
<dbReference type="PANTHER" id="PTHR32089:SF112">
    <property type="entry name" value="LYSOZYME-LIKE PROTEIN-RELATED"/>
    <property type="match status" value="1"/>
</dbReference>
<proteinExistence type="inferred from homology"/>
<evidence type="ECO:0000256" key="1">
    <source>
        <dbReference type="ARBA" id="ARBA00023224"/>
    </source>
</evidence>